<feature type="transmembrane region" description="Helical" evidence="3">
    <location>
        <begin position="387"/>
        <end position="405"/>
    </location>
</feature>
<dbReference type="Proteomes" id="UP000053676">
    <property type="component" value="Unassembled WGS sequence"/>
</dbReference>
<keyword evidence="3" id="KW-0472">Membrane</keyword>
<dbReference type="STRING" id="51031.W2TC68"/>
<evidence type="ECO:0000256" key="3">
    <source>
        <dbReference type="SAM" id="Phobius"/>
    </source>
</evidence>
<dbReference type="PRINTS" id="PR00081">
    <property type="entry name" value="GDHRDH"/>
</dbReference>
<dbReference type="AlphaFoldDB" id="W2TC68"/>
<dbReference type="SUPFAM" id="SSF51735">
    <property type="entry name" value="NAD(P)-binding Rossmann-fold domains"/>
    <property type="match status" value="1"/>
</dbReference>
<proteinExistence type="inferred from homology"/>
<evidence type="ECO:0000313" key="5">
    <source>
        <dbReference type="Proteomes" id="UP000053676"/>
    </source>
</evidence>
<evidence type="ECO:0008006" key="6">
    <source>
        <dbReference type="Google" id="ProtNLM"/>
    </source>
</evidence>
<feature type="transmembrane region" description="Helical" evidence="3">
    <location>
        <begin position="35"/>
        <end position="58"/>
    </location>
</feature>
<comment type="similarity">
    <text evidence="1">Belongs to the short-chain dehydrogenases/reductases (SDR) family.</text>
</comment>
<dbReference type="PANTHER" id="PTHR43899:SF13">
    <property type="entry name" value="RH59310P"/>
    <property type="match status" value="1"/>
</dbReference>
<evidence type="ECO:0000256" key="2">
    <source>
        <dbReference type="ARBA" id="ARBA00023002"/>
    </source>
</evidence>
<dbReference type="OMA" id="HLEQRTT"/>
<dbReference type="OrthoDB" id="5545019at2759"/>
<dbReference type="GO" id="GO:0016491">
    <property type="term" value="F:oxidoreductase activity"/>
    <property type="evidence" value="ECO:0007669"/>
    <property type="project" value="UniProtKB-KW"/>
</dbReference>
<dbReference type="PANTHER" id="PTHR43899">
    <property type="entry name" value="RH59310P"/>
    <property type="match status" value="1"/>
</dbReference>
<organism evidence="4 5">
    <name type="scientific">Necator americanus</name>
    <name type="common">Human hookworm</name>
    <dbReference type="NCBI Taxonomy" id="51031"/>
    <lineage>
        <taxon>Eukaryota</taxon>
        <taxon>Metazoa</taxon>
        <taxon>Ecdysozoa</taxon>
        <taxon>Nematoda</taxon>
        <taxon>Chromadorea</taxon>
        <taxon>Rhabditida</taxon>
        <taxon>Rhabditina</taxon>
        <taxon>Rhabditomorpha</taxon>
        <taxon>Strongyloidea</taxon>
        <taxon>Ancylostomatidae</taxon>
        <taxon>Bunostominae</taxon>
        <taxon>Necator</taxon>
    </lineage>
</organism>
<protein>
    <recommendedName>
        <fullName evidence="6">Oxidoreductase, short chain dehydrogenase/reductase family protein</fullName>
    </recommendedName>
</protein>
<keyword evidence="5" id="KW-1185">Reference proteome</keyword>
<evidence type="ECO:0000313" key="4">
    <source>
        <dbReference type="EMBL" id="ETN78756.1"/>
    </source>
</evidence>
<keyword evidence="3" id="KW-0812">Transmembrane</keyword>
<sequence>MISSKPKIYDKLSNICFLFAGNVFLGKQIKVPGVGLMLSIIATYFWWTVVSYIVVRLLKCSFILVKSIIVHFITPIYNLDHLRDAWTVVTGGTDGIGRAYIEELARTRGLKKFYLIGRNRQKLDRVVKELCERYDAECKTTVFDFEYDSYEKLPQELSDMDIGILINCAGISSNQVGDFMELPKGTASKILRVNLMSSIKIQHVCTSVLLLSQSNGFFYPYSLKTLLCSFYNHSILVFCVPGRENIRNLAFYVDYLTSLNTFQGWRPLPYISTYPASKAAISFYSDCLSDEFRHTNVRIQCLIPMLVATKVASYEISEANNLFVVTPENYAKQAVRAIGRFEIITGCVQHDVQLREMTPRCFGWEKQVILFGRSGISNRDMRSCKNIGMIALGTLISFWVFKQIYVPIVMLGIHKERVAAYQRSHRKDA</sequence>
<dbReference type="Pfam" id="PF00106">
    <property type="entry name" value="adh_short"/>
    <property type="match status" value="2"/>
</dbReference>
<dbReference type="InterPro" id="IPR036291">
    <property type="entry name" value="NAD(P)-bd_dom_sf"/>
</dbReference>
<keyword evidence="3" id="KW-1133">Transmembrane helix</keyword>
<dbReference type="GO" id="GO:0005783">
    <property type="term" value="C:endoplasmic reticulum"/>
    <property type="evidence" value="ECO:0007669"/>
    <property type="project" value="TreeGrafter"/>
</dbReference>
<accession>W2TC68</accession>
<name>W2TC68_NECAM</name>
<dbReference type="InterPro" id="IPR051019">
    <property type="entry name" value="VLCFA-Steroid_DH"/>
</dbReference>
<reference evidence="5" key="1">
    <citation type="journal article" date="2014" name="Nat. Genet.">
        <title>Genome of the human hookworm Necator americanus.</title>
        <authorList>
            <person name="Tang Y.T."/>
            <person name="Gao X."/>
            <person name="Rosa B.A."/>
            <person name="Abubucker S."/>
            <person name="Hallsworth-Pepin K."/>
            <person name="Martin J."/>
            <person name="Tyagi R."/>
            <person name="Heizer E."/>
            <person name="Zhang X."/>
            <person name="Bhonagiri-Palsikar V."/>
            <person name="Minx P."/>
            <person name="Warren W.C."/>
            <person name="Wang Q."/>
            <person name="Zhan B."/>
            <person name="Hotez P.J."/>
            <person name="Sternberg P.W."/>
            <person name="Dougall A."/>
            <person name="Gaze S.T."/>
            <person name="Mulvenna J."/>
            <person name="Sotillo J."/>
            <person name="Ranganathan S."/>
            <person name="Rabelo E.M."/>
            <person name="Wilson R.K."/>
            <person name="Felgner P.L."/>
            <person name="Bethony J."/>
            <person name="Hawdon J.M."/>
            <person name="Gasser R.B."/>
            <person name="Loukas A."/>
            <person name="Mitreva M."/>
        </authorList>
    </citation>
    <scope>NUCLEOTIDE SEQUENCE [LARGE SCALE GENOMIC DNA]</scope>
</reference>
<dbReference type="InterPro" id="IPR002347">
    <property type="entry name" value="SDR_fam"/>
</dbReference>
<keyword evidence="2" id="KW-0560">Oxidoreductase</keyword>
<gene>
    <name evidence="4" type="ORF">NECAME_10170</name>
</gene>
<dbReference type="Gene3D" id="3.40.50.720">
    <property type="entry name" value="NAD(P)-binding Rossmann-like Domain"/>
    <property type="match status" value="1"/>
</dbReference>
<evidence type="ECO:0000256" key="1">
    <source>
        <dbReference type="ARBA" id="ARBA00006484"/>
    </source>
</evidence>
<dbReference type="KEGG" id="nai:NECAME_10170"/>
<dbReference type="EMBL" id="KI659760">
    <property type="protein sequence ID" value="ETN78756.1"/>
    <property type="molecule type" value="Genomic_DNA"/>
</dbReference>
<dbReference type="CDD" id="cd05356">
    <property type="entry name" value="17beta-HSD1_like_SDR_c"/>
    <property type="match status" value="1"/>
</dbReference>